<proteinExistence type="predicted"/>
<gene>
    <name evidence="2" type="ORF">DFH07DRAFT_963663</name>
</gene>
<name>A0AAD7IJ89_9AGAR</name>
<feature type="compositionally biased region" description="Low complexity" evidence="1">
    <location>
        <begin position="355"/>
        <end position="419"/>
    </location>
</feature>
<feature type="compositionally biased region" description="Low complexity" evidence="1">
    <location>
        <begin position="586"/>
        <end position="602"/>
    </location>
</feature>
<evidence type="ECO:0000313" key="3">
    <source>
        <dbReference type="Proteomes" id="UP001215280"/>
    </source>
</evidence>
<feature type="region of interest" description="Disordered" evidence="1">
    <location>
        <begin position="298"/>
        <end position="419"/>
    </location>
</feature>
<feature type="compositionally biased region" description="Acidic residues" evidence="1">
    <location>
        <begin position="319"/>
        <end position="330"/>
    </location>
</feature>
<comment type="caution">
    <text evidence="2">The sequence shown here is derived from an EMBL/GenBank/DDBJ whole genome shotgun (WGS) entry which is preliminary data.</text>
</comment>
<feature type="region of interest" description="Disordered" evidence="1">
    <location>
        <begin position="464"/>
        <end position="700"/>
    </location>
</feature>
<dbReference type="Proteomes" id="UP001215280">
    <property type="component" value="Unassembled WGS sequence"/>
</dbReference>
<feature type="compositionally biased region" description="Polar residues" evidence="1">
    <location>
        <begin position="633"/>
        <end position="649"/>
    </location>
</feature>
<keyword evidence="3" id="KW-1185">Reference proteome</keyword>
<sequence>MSVTNITLVSTGEWQIGKSQRWQDFDRNKTQLSKETLLEEDEIAKRKRIKTLNARIRRWFIYRVRKSHKRRHLTKDLTKDPFAVLLAKLSGLKIPPKARQPFQQMMHEDYKEKIAPAVLDAWGAAQARQDKETELTQKPKAGFRAKVARDIFAVLPESERKALGVRATKEAAFTKALKGGPSKLPADRQKCINEVGDLIRPILCGLEEATGFHYLLLGGGPVPKYGGELRTIHVSVGRNNTVAAPHFAQWDRPRFQENVLKFMTEYLATAFTPEECAAAAMPDTAALAAAKYTIDKGANTEHDDSDESDLDSSSSSSSDDSEDEDSDSEDEGRKRKKSRSETKKAEKSKMRGKQTTRPSAAGTAATTSAPTAPVAFPSSPNTAATTSAPTAPIAFPSSLNTTAPSTSITPIAIPSTPAPGTAMHTVAVAGSPHVDLYRQREAAKEHNRLLQAALFSGVDMVFTKQSSAPKRTQRTAKPATAMRPRRSTWLQSGDDAVMQIDAEREGSLRGDGMEFDISPDPSPPSTSSPRPLSPDTSPPSSPQVDGMEVDISPDPSPPFTSSPRPSSPDTSPPLSPQVDGIEVDISLASASPSCHSSLDASPPQVDGMEVDTSPAFASSLHHPSPDSSPPASCQATTPPLSAVTTTPRSVSAEVSLPPSPPRCSLYPESTVLGDPPHAQELPPPHPRPRPAAPYRPSLQH</sequence>
<organism evidence="2 3">
    <name type="scientific">Mycena maculata</name>
    <dbReference type="NCBI Taxonomy" id="230809"/>
    <lineage>
        <taxon>Eukaryota</taxon>
        <taxon>Fungi</taxon>
        <taxon>Dikarya</taxon>
        <taxon>Basidiomycota</taxon>
        <taxon>Agaricomycotina</taxon>
        <taxon>Agaricomycetes</taxon>
        <taxon>Agaricomycetidae</taxon>
        <taxon>Agaricales</taxon>
        <taxon>Marasmiineae</taxon>
        <taxon>Mycenaceae</taxon>
        <taxon>Mycena</taxon>
    </lineage>
</organism>
<protein>
    <submittedName>
        <fullName evidence="2">Uncharacterized protein</fullName>
    </submittedName>
</protein>
<accession>A0AAD7IJ89</accession>
<reference evidence="2" key="1">
    <citation type="submission" date="2023-03" db="EMBL/GenBank/DDBJ databases">
        <title>Massive genome expansion in bonnet fungi (Mycena s.s.) driven by repeated elements and novel gene families across ecological guilds.</title>
        <authorList>
            <consortium name="Lawrence Berkeley National Laboratory"/>
            <person name="Harder C.B."/>
            <person name="Miyauchi S."/>
            <person name="Viragh M."/>
            <person name="Kuo A."/>
            <person name="Thoen E."/>
            <person name="Andreopoulos B."/>
            <person name="Lu D."/>
            <person name="Skrede I."/>
            <person name="Drula E."/>
            <person name="Henrissat B."/>
            <person name="Morin E."/>
            <person name="Kohler A."/>
            <person name="Barry K."/>
            <person name="LaButti K."/>
            <person name="Morin E."/>
            <person name="Salamov A."/>
            <person name="Lipzen A."/>
            <person name="Mereny Z."/>
            <person name="Hegedus B."/>
            <person name="Baldrian P."/>
            <person name="Stursova M."/>
            <person name="Weitz H."/>
            <person name="Taylor A."/>
            <person name="Grigoriev I.V."/>
            <person name="Nagy L.G."/>
            <person name="Martin F."/>
            <person name="Kauserud H."/>
        </authorList>
    </citation>
    <scope>NUCLEOTIDE SEQUENCE</scope>
    <source>
        <strain evidence="2">CBHHK188m</strain>
    </source>
</reference>
<evidence type="ECO:0000313" key="2">
    <source>
        <dbReference type="EMBL" id="KAJ7744437.1"/>
    </source>
</evidence>
<feature type="compositionally biased region" description="Basic and acidic residues" evidence="1">
    <location>
        <begin position="501"/>
        <end position="512"/>
    </location>
</feature>
<feature type="compositionally biased region" description="Pro residues" evidence="1">
    <location>
        <begin position="681"/>
        <end position="693"/>
    </location>
</feature>
<feature type="compositionally biased region" description="Basic and acidic residues" evidence="1">
    <location>
        <begin position="339"/>
        <end position="349"/>
    </location>
</feature>
<dbReference type="EMBL" id="JARJLG010000107">
    <property type="protein sequence ID" value="KAJ7744437.1"/>
    <property type="molecule type" value="Genomic_DNA"/>
</dbReference>
<evidence type="ECO:0000256" key="1">
    <source>
        <dbReference type="SAM" id="MobiDB-lite"/>
    </source>
</evidence>
<dbReference type="AlphaFoldDB" id="A0AAD7IJ89"/>